<keyword evidence="4" id="KW-1185">Reference proteome</keyword>
<organism evidence="3 4">
    <name type="scientific">Kipferlia bialata</name>
    <dbReference type="NCBI Taxonomy" id="797122"/>
    <lineage>
        <taxon>Eukaryota</taxon>
        <taxon>Metamonada</taxon>
        <taxon>Carpediemonas-like organisms</taxon>
        <taxon>Kipferlia</taxon>
    </lineage>
</organism>
<dbReference type="GO" id="GO:0046983">
    <property type="term" value="F:protein dimerization activity"/>
    <property type="evidence" value="ECO:0007669"/>
    <property type="project" value="InterPro"/>
</dbReference>
<feature type="region of interest" description="Disordered" evidence="1">
    <location>
        <begin position="93"/>
        <end position="123"/>
    </location>
</feature>
<evidence type="ECO:0000259" key="2">
    <source>
        <dbReference type="Pfam" id="PF05699"/>
    </source>
</evidence>
<dbReference type="InterPro" id="IPR012337">
    <property type="entry name" value="RNaseH-like_sf"/>
</dbReference>
<dbReference type="OrthoDB" id="125165at2759"/>
<accession>A0A9K3DBB1</accession>
<reference evidence="3 4" key="1">
    <citation type="journal article" date="2018" name="PLoS ONE">
        <title>The draft genome of Kipferlia bialata reveals reductive genome evolution in fornicate parasites.</title>
        <authorList>
            <person name="Tanifuji G."/>
            <person name="Takabayashi S."/>
            <person name="Kume K."/>
            <person name="Takagi M."/>
            <person name="Nakayama T."/>
            <person name="Kamikawa R."/>
            <person name="Inagaki Y."/>
            <person name="Hashimoto T."/>
        </authorList>
    </citation>
    <scope>NUCLEOTIDE SEQUENCE [LARGE SCALE GENOMIC DNA]</scope>
    <source>
        <strain evidence="3">NY0173</strain>
    </source>
</reference>
<evidence type="ECO:0000313" key="4">
    <source>
        <dbReference type="Proteomes" id="UP000265618"/>
    </source>
</evidence>
<name>A0A9K3DBB1_9EUKA</name>
<dbReference type="Proteomes" id="UP000265618">
    <property type="component" value="Unassembled WGS sequence"/>
</dbReference>
<protein>
    <recommendedName>
        <fullName evidence="2">HAT C-terminal dimerisation domain-containing protein</fullName>
    </recommendedName>
</protein>
<dbReference type="InterPro" id="IPR008906">
    <property type="entry name" value="HATC_C_dom"/>
</dbReference>
<evidence type="ECO:0000313" key="3">
    <source>
        <dbReference type="EMBL" id="GIQ91045.1"/>
    </source>
</evidence>
<gene>
    <name evidence="3" type="ORF">KIPB_014106</name>
</gene>
<dbReference type="Pfam" id="PF05699">
    <property type="entry name" value="Dimer_Tnp_hAT"/>
    <property type="match status" value="1"/>
</dbReference>
<feature type="domain" description="HAT C-terminal dimerisation" evidence="2">
    <location>
        <begin position="1"/>
        <end position="38"/>
    </location>
</feature>
<evidence type="ECO:0000256" key="1">
    <source>
        <dbReference type="SAM" id="MobiDB-lite"/>
    </source>
</evidence>
<proteinExistence type="predicted"/>
<dbReference type="SUPFAM" id="SSF53098">
    <property type="entry name" value="Ribonuclease H-like"/>
    <property type="match status" value="1"/>
</dbReference>
<dbReference type="EMBL" id="BDIP01007064">
    <property type="protein sequence ID" value="GIQ91045.1"/>
    <property type="molecule type" value="Genomic_DNA"/>
</dbReference>
<dbReference type="AlphaFoldDB" id="A0A9K3DBB1"/>
<feature type="compositionally biased region" description="Basic and acidic residues" evidence="1">
    <location>
        <begin position="93"/>
        <end position="108"/>
    </location>
</feature>
<sequence length="171" mass="18582">MPASEAACERSFSIQGRIHSKLRSCLSDESVAANVFLAMNYNRVHGGLDLQDPKKCDFSNITEKEVLALSGMRSIQLCTDEEVVLVKLEYAEETERGEKGGGGERQTGDVEMEGGETGVDILDSDDGSLEIVSEARMPLAKRRADASADEVFQEYGQDAVAGLMGLNKQME</sequence>
<comment type="caution">
    <text evidence="3">The sequence shown here is derived from an EMBL/GenBank/DDBJ whole genome shotgun (WGS) entry which is preliminary data.</text>
</comment>